<feature type="transmembrane region" description="Helical" evidence="1">
    <location>
        <begin position="60"/>
        <end position="85"/>
    </location>
</feature>
<protein>
    <recommendedName>
        <fullName evidence="2">DUF6533 domain-containing protein</fullName>
    </recommendedName>
</protein>
<dbReference type="Proteomes" id="UP001175211">
    <property type="component" value="Unassembled WGS sequence"/>
</dbReference>
<dbReference type="Pfam" id="PF20151">
    <property type="entry name" value="DUF6533"/>
    <property type="match status" value="1"/>
</dbReference>
<feature type="transmembrane region" description="Helical" evidence="1">
    <location>
        <begin position="20"/>
        <end position="39"/>
    </location>
</feature>
<evidence type="ECO:0000313" key="3">
    <source>
        <dbReference type="EMBL" id="KAK0457067.1"/>
    </source>
</evidence>
<feature type="transmembrane region" description="Helical" evidence="1">
    <location>
        <begin position="232"/>
        <end position="251"/>
    </location>
</feature>
<evidence type="ECO:0000259" key="2">
    <source>
        <dbReference type="Pfam" id="PF20151"/>
    </source>
</evidence>
<keyword evidence="1" id="KW-0472">Membrane</keyword>
<comment type="caution">
    <text evidence="3">The sequence shown here is derived from an EMBL/GenBank/DDBJ whole genome shotgun (WGS) entry which is preliminary data.</text>
</comment>
<dbReference type="GeneID" id="85361164"/>
<dbReference type="RefSeq" id="XP_060329382.1">
    <property type="nucleotide sequence ID" value="XM_060477616.1"/>
</dbReference>
<name>A0AA39N3Y5_ARMTA</name>
<feature type="domain" description="DUF6533" evidence="2">
    <location>
        <begin position="22"/>
        <end position="66"/>
    </location>
</feature>
<evidence type="ECO:0000313" key="4">
    <source>
        <dbReference type="Proteomes" id="UP001175211"/>
    </source>
</evidence>
<dbReference type="InterPro" id="IPR045340">
    <property type="entry name" value="DUF6533"/>
</dbReference>
<proteinExistence type="predicted"/>
<keyword evidence="4" id="KW-1185">Reference proteome</keyword>
<keyword evidence="1" id="KW-0812">Transmembrane</keyword>
<keyword evidence="1" id="KW-1133">Transmembrane helix</keyword>
<gene>
    <name evidence="3" type="ORF">EV420DRAFT_1644216</name>
</gene>
<evidence type="ECO:0000256" key="1">
    <source>
        <dbReference type="SAM" id="Phobius"/>
    </source>
</evidence>
<organism evidence="3 4">
    <name type="scientific">Armillaria tabescens</name>
    <name type="common">Ringless honey mushroom</name>
    <name type="synonym">Agaricus tabescens</name>
    <dbReference type="NCBI Taxonomy" id="1929756"/>
    <lineage>
        <taxon>Eukaryota</taxon>
        <taxon>Fungi</taxon>
        <taxon>Dikarya</taxon>
        <taxon>Basidiomycota</taxon>
        <taxon>Agaricomycotina</taxon>
        <taxon>Agaricomycetes</taxon>
        <taxon>Agaricomycetidae</taxon>
        <taxon>Agaricales</taxon>
        <taxon>Marasmiineae</taxon>
        <taxon>Physalacriaceae</taxon>
        <taxon>Desarmillaria</taxon>
    </lineage>
</organism>
<accession>A0AA39N3Y5</accession>
<sequence>MNTDAEDNNVAALYRESLVPLYVVPASLTWILHDYFVMLEDEIRYIWPQKRNIGKIIFLWVRYYSIALLVVDTLQIHIFSILGINSDNLCVAAYTIISVFGAISLWSVEIVMQLRVYVLFTCSKRVAVINGILFACSVVGFLWISAKNAEQQKALITDAIHLPLLGCPIVHPKIERAQWVPGSKVIAFKAANYESVLFGFAIYKSFESMMDRMRRGHSRDTLRSILLRDNTLYFLGISCLLVFNNLMIVGVDKLPRFSYGPFHAALGVLTTRMLLNLHNAASSRVEVSSTGWDVPDHQQDSLPWQVASVPSLSLV</sequence>
<dbReference type="EMBL" id="JAUEPS010000023">
    <property type="protein sequence ID" value="KAK0457067.1"/>
    <property type="molecule type" value="Genomic_DNA"/>
</dbReference>
<feature type="transmembrane region" description="Helical" evidence="1">
    <location>
        <begin position="91"/>
        <end position="114"/>
    </location>
</feature>
<reference evidence="3" key="1">
    <citation type="submission" date="2023-06" db="EMBL/GenBank/DDBJ databases">
        <authorList>
            <consortium name="Lawrence Berkeley National Laboratory"/>
            <person name="Ahrendt S."/>
            <person name="Sahu N."/>
            <person name="Indic B."/>
            <person name="Wong-Bajracharya J."/>
            <person name="Merenyi Z."/>
            <person name="Ke H.-M."/>
            <person name="Monk M."/>
            <person name="Kocsube S."/>
            <person name="Drula E."/>
            <person name="Lipzen A."/>
            <person name="Balint B."/>
            <person name="Henrissat B."/>
            <person name="Andreopoulos B."/>
            <person name="Martin F.M."/>
            <person name="Harder C.B."/>
            <person name="Rigling D."/>
            <person name="Ford K.L."/>
            <person name="Foster G.D."/>
            <person name="Pangilinan J."/>
            <person name="Papanicolaou A."/>
            <person name="Barry K."/>
            <person name="LaButti K."/>
            <person name="Viragh M."/>
            <person name="Koriabine M."/>
            <person name="Yan M."/>
            <person name="Riley R."/>
            <person name="Champramary S."/>
            <person name="Plett K.L."/>
            <person name="Tsai I.J."/>
            <person name="Slot J."/>
            <person name="Sipos G."/>
            <person name="Plett J."/>
            <person name="Nagy L.G."/>
            <person name="Grigoriev I.V."/>
        </authorList>
    </citation>
    <scope>NUCLEOTIDE SEQUENCE</scope>
    <source>
        <strain evidence="3">CCBAS 213</strain>
    </source>
</reference>
<dbReference type="AlphaFoldDB" id="A0AA39N3Y5"/>
<feature type="transmembrane region" description="Helical" evidence="1">
    <location>
        <begin position="126"/>
        <end position="146"/>
    </location>
</feature>